<feature type="region of interest" description="Disordered" evidence="1">
    <location>
        <begin position="72"/>
        <end position="92"/>
    </location>
</feature>
<name>A0A2P2GQ26_STREW</name>
<evidence type="ECO:0000313" key="3">
    <source>
        <dbReference type="EMBL" id="KKZ72995.1"/>
    </source>
</evidence>
<accession>A0A2P2GQ26</accession>
<feature type="domain" description="Bacterial CdiA-CT RNAse A" evidence="2">
    <location>
        <begin position="2"/>
        <end position="120"/>
    </location>
</feature>
<proteinExistence type="predicted"/>
<organism evidence="3 4">
    <name type="scientific">Streptomyces showdoensis</name>
    <dbReference type="NCBI Taxonomy" id="68268"/>
    <lineage>
        <taxon>Bacteria</taxon>
        <taxon>Bacillati</taxon>
        <taxon>Actinomycetota</taxon>
        <taxon>Actinomycetes</taxon>
        <taxon>Kitasatosporales</taxon>
        <taxon>Streptomycetaceae</taxon>
        <taxon>Streptomyces</taxon>
    </lineage>
</organism>
<protein>
    <recommendedName>
        <fullName evidence="2">Bacterial CdiA-CT RNAse A domain-containing protein</fullName>
    </recommendedName>
</protein>
<reference evidence="3 4" key="1">
    <citation type="submission" date="2015-05" db="EMBL/GenBank/DDBJ databases">
        <title>Draft Genome assembly of Streptomyces showdoensis.</title>
        <authorList>
            <person name="Thapa K.K."/>
            <person name="Metsa-Ketela M."/>
        </authorList>
    </citation>
    <scope>NUCLEOTIDE SEQUENCE [LARGE SCALE GENOMIC DNA]</scope>
    <source>
        <strain evidence="3 4">ATCC 15227</strain>
    </source>
</reference>
<dbReference type="InterPro" id="IPR041436">
    <property type="entry name" value="RNAse_A_bac"/>
</dbReference>
<dbReference type="AlphaFoldDB" id="A0A2P2GQ26"/>
<evidence type="ECO:0000256" key="1">
    <source>
        <dbReference type="SAM" id="MobiDB-lite"/>
    </source>
</evidence>
<dbReference type="EMBL" id="LAQS01000021">
    <property type="protein sequence ID" value="KKZ72995.1"/>
    <property type="molecule type" value="Genomic_DNA"/>
</dbReference>
<sequence length="124" mass="13892">MRLRDQPGAPAASSFTDLAAAQKYTQAVISNDANENRIADWIDSTRKKIQNNPNYDPNKSEIQPPLYLQFPGDQVGKSVSRDDYTTHGMNAQASNPDWVQVRLIYKHDLDPPFIVLTAMPHKGP</sequence>
<comment type="caution">
    <text evidence="3">The sequence shown here is derived from an EMBL/GenBank/DDBJ whole genome shotgun (WGS) entry which is preliminary data.</text>
</comment>
<dbReference type="Pfam" id="PF18431">
    <property type="entry name" value="RNAse_A_bac"/>
    <property type="match status" value="1"/>
</dbReference>
<evidence type="ECO:0000259" key="2">
    <source>
        <dbReference type="Pfam" id="PF18431"/>
    </source>
</evidence>
<evidence type="ECO:0000313" key="4">
    <source>
        <dbReference type="Proteomes" id="UP000265325"/>
    </source>
</evidence>
<gene>
    <name evidence="3" type="ORF">VO63_15350</name>
</gene>
<keyword evidence="4" id="KW-1185">Reference proteome</keyword>
<dbReference type="Proteomes" id="UP000265325">
    <property type="component" value="Unassembled WGS sequence"/>
</dbReference>